<name>A0ABD2UX67_9SOLN</name>
<organism evidence="1 2">
    <name type="scientific">Solanum stoloniferum</name>
    <dbReference type="NCBI Taxonomy" id="62892"/>
    <lineage>
        <taxon>Eukaryota</taxon>
        <taxon>Viridiplantae</taxon>
        <taxon>Streptophyta</taxon>
        <taxon>Embryophyta</taxon>
        <taxon>Tracheophyta</taxon>
        <taxon>Spermatophyta</taxon>
        <taxon>Magnoliopsida</taxon>
        <taxon>eudicotyledons</taxon>
        <taxon>Gunneridae</taxon>
        <taxon>Pentapetalae</taxon>
        <taxon>asterids</taxon>
        <taxon>lamiids</taxon>
        <taxon>Solanales</taxon>
        <taxon>Solanaceae</taxon>
        <taxon>Solanoideae</taxon>
        <taxon>Solaneae</taxon>
        <taxon>Solanum</taxon>
    </lineage>
</organism>
<dbReference type="Proteomes" id="UP001627284">
    <property type="component" value="Unassembled WGS sequence"/>
</dbReference>
<comment type="caution">
    <text evidence="1">The sequence shown here is derived from an EMBL/GenBank/DDBJ whole genome shotgun (WGS) entry which is preliminary data.</text>
</comment>
<evidence type="ECO:0000313" key="1">
    <source>
        <dbReference type="EMBL" id="KAL3373447.1"/>
    </source>
</evidence>
<gene>
    <name evidence="1" type="ORF">AABB24_005437</name>
</gene>
<dbReference type="AlphaFoldDB" id="A0ABD2UX67"/>
<protein>
    <recommendedName>
        <fullName evidence="3">Translocon at the inner envelope membrane of chloroplasts 214</fullName>
    </recommendedName>
</protein>
<reference evidence="1 2" key="1">
    <citation type="submission" date="2024-05" db="EMBL/GenBank/DDBJ databases">
        <title>De novo assembly of an allotetraploid wild potato.</title>
        <authorList>
            <person name="Hosaka A.J."/>
        </authorList>
    </citation>
    <scope>NUCLEOTIDE SEQUENCE [LARGE SCALE GENOMIC DNA]</scope>
    <source>
        <tissue evidence="1">Young leaves</tissue>
    </source>
</reference>
<sequence>MKTKNRDSQAHKKRSHRKWIQINEQISHKTKYKTVKPDFHFKIESRKSIKNTYIENRSHQFSSTNNSDTTTEYRGISEIEEDEEKVMEETIPFSGERHWNNDELQRRKLEFQTEDPKISLIFRHLPGEFQFFLVFSNLYLFGKRGLNRGDLFRTDFWGKSGEV</sequence>
<dbReference type="EMBL" id="JBJKTR010000003">
    <property type="protein sequence ID" value="KAL3373447.1"/>
    <property type="molecule type" value="Genomic_DNA"/>
</dbReference>
<keyword evidence="2" id="KW-1185">Reference proteome</keyword>
<evidence type="ECO:0008006" key="3">
    <source>
        <dbReference type="Google" id="ProtNLM"/>
    </source>
</evidence>
<evidence type="ECO:0000313" key="2">
    <source>
        <dbReference type="Proteomes" id="UP001627284"/>
    </source>
</evidence>
<accession>A0ABD2UX67</accession>
<proteinExistence type="predicted"/>